<feature type="domain" description="MYND-type" evidence="6">
    <location>
        <begin position="1085"/>
        <end position="1131"/>
    </location>
</feature>
<protein>
    <recommendedName>
        <fullName evidence="6">MYND-type domain-containing protein</fullName>
    </recommendedName>
</protein>
<dbReference type="Proteomes" id="UP000747399">
    <property type="component" value="Unassembled WGS sequence"/>
</dbReference>
<evidence type="ECO:0000259" key="6">
    <source>
        <dbReference type="PROSITE" id="PS50865"/>
    </source>
</evidence>
<feature type="compositionally biased region" description="Low complexity" evidence="5">
    <location>
        <begin position="99"/>
        <end position="115"/>
    </location>
</feature>
<keyword evidence="2 4" id="KW-0863">Zinc-finger</keyword>
<evidence type="ECO:0000313" key="8">
    <source>
        <dbReference type="Proteomes" id="UP000747399"/>
    </source>
</evidence>
<dbReference type="InterPro" id="IPR011050">
    <property type="entry name" value="Pectin_lyase_fold/virulence"/>
</dbReference>
<feature type="compositionally biased region" description="Low complexity" evidence="5">
    <location>
        <begin position="815"/>
        <end position="831"/>
    </location>
</feature>
<organism evidence="7 8">
    <name type="scientific">Volvox africanus</name>
    <dbReference type="NCBI Taxonomy" id="51714"/>
    <lineage>
        <taxon>Eukaryota</taxon>
        <taxon>Viridiplantae</taxon>
        <taxon>Chlorophyta</taxon>
        <taxon>core chlorophytes</taxon>
        <taxon>Chlorophyceae</taxon>
        <taxon>CS clade</taxon>
        <taxon>Chlamydomonadales</taxon>
        <taxon>Volvocaceae</taxon>
        <taxon>Volvox</taxon>
    </lineage>
</organism>
<feature type="compositionally biased region" description="Acidic residues" evidence="5">
    <location>
        <begin position="774"/>
        <end position="787"/>
    </location>
</feature>
<dbReference type="PROSITE" id="PS50865">
    <property type="entry name" value="ZF_MYND_2"/>
    <property type="match status" value="1"/>
</dbReference>
<keyword evidence="8" id="KW-1185">Reference proteome</keyword>
<dbReference type="EMBL" id="BNCO01000083">
    <property type="protein sequence ID" value="GIL66326.1"/>
    <property type="molecule type" value="Genomic_DNA"/>
</dbReference>
<feature type="region of interest" description="Disordered" evidence="5">
    <location>
        <begin position="99"/>
        <end position="129"/>
    </location>
</feature>
<sequence length="1161" mass="115505">MSKHRRRGAEVSGGDSSTPLRHTQLINERAHILGLQLQQAALAGRIAAAIRSYGLPTPQQQLHELLLRGVIQEDLASARAEVDALKGLLDRVQSGRLATTSAAAATGTTSRSGTGRQAGGGGSGSAASRAAGSKQYSALAVDHVRHWLDQAQEAVLMLEDLTVPGTIDEWPFDAPEPLPPRAPGGPYVAHFIQRIPPEVAALLELPPASYDQPPLGAPGPCRQALAPTGAEGAAAASTRVSGGGGSGGGGAAILWDAAPLLRDPSPAAAVPGAPWLYRVACHESAEHMWPSLAHGDLVLLLPGRYNWPEGTMLLRSAVRVLGLGRQPSDVVIHNNEEDDIFVECSAGPSPPPPPMQQGGGSSAATLVAAPRGPGKPSAAGCANAAGCSAEEAAGVVFENLTLLQLGGYEGVLRVLRGRTTLVDVVVQFAMGGIQVDSGGHLVLRNVRVAGGATAGLQVAAGGVLEMVSGCEVVRCGAGDDVVPKDLGGVEVMVPFADYPRLAPPSPRALLQAHAELLAPGGLSEGAAAPTARPAPAAALEMLQPHLGAVQSPATVVIGPGCTIQNNRGFAISLVKRRALAAYHELLHSASGGGGGGGGSHASYGGGGGSGSGGGGCSLAAALDGARVFVSRGSLLGPNNSRGAVGVVELEYHQLDGDGVNRRTASRHFHAVQMTARQLQDGFASPGADWTSYRIRLEGQPARPGRKATKIDVAATVAAAATASCSGSGRHGGPTGVVVGSRTLRQLLVTNVTRAQRRQRGLTMRYGDGLGGGDTSEDSTGDDNDDDNSVTSRGSGSSDGRRSNSAGSEGNGGSGSSSDGGTAIATAAASRTGNGGGGGGDLASERVLLPPPPPPRFCACCGWSPRSASTGVTSAVTASDTGVREADTLGAVSEQVVDGGATEPSKVEQQLSEVEGAAVAAVSTTEGGAIAAGPSANGGAGGGTGTCTATTPGSAGGSGDGGDLSCPHVPNSHLLVRSGGTGAVAAAVTLVSAVVTLPDESPAADVSSCSDILDAQTRYVAVSAATSAATANPSAATVITLGADVEGTPQAAAGTATCAAEGTDAATSADNGAVELISSSTSAAGCVVAVAPAAAGTDHRAMKLRRCGGCLAVLYCSEECQRRDWPRHAAMCREKRGMAAAAAATVAADSAVKAAVTCNKVA</sequence>
<dbReference type="Gene3D" id="6.10.140.2220">
    <property type="match status" value="1"/>
</dbReference>
<dbReference type="Pfam" id="PF01753">
    <property type="entry name" value="zf-MYND"/>
    <property type="match status" value="1"/>
</dbReference>
<dbReference type="GO" id="GO:0008270">
    <property type="term" value="F:zinc ion binding"/>
    <property type="evidence" value="ECO:0007669"/>
    <property type="project" value="UniProtKB-KW"/>
</dbReference>
<comment type="caution">
    <text evidence="7">The sequence shown here is derived from an EMBL/GenBank/DDBJ whole genome shotgun (WGS) entry which is preliminary data.</text>
</comment>
<gene>
    <name evidence="7" type="ORF">Vafri_19907</name>
</gene>
<evidence type="ECO:0000256" key="1">
    <source>
        <dbReference type="ARBA" id="ARBA00022723"/>
    </source>
</evidence>
<name>A0A8J4FDD5_9CHLO</name>
<feature type="region of interest" description="Disordered" evidence="5">
    <location>
        <begin position="758"/>
        <end position="848"/>
    </location>
</feature>
<dbReference type="InterPro" id="IPR002893">
    <property type="entry name" value="Znf_MYND"/>
</dbReference>
<dbReference type="SUPFAM" id="SSF144232">
    <property type="entry name" value="HIT/MYND zinc finger-like"/>
    <property type="match status" value="1"/>
</dbReference>
<reference evidence="7" key="1">
    <citation type="journal article" date="2021" name="Proc. Natl. Acad. Sci. U.S.A.">
        <title>Three genomes in the algal genus Volvox reveal the fate of a haploid sex-determining region after a transition to homothallism.</title>
        <authorList>
            <person name="Yamamoto K."/>
            <person name="Hamaji T."/>
            <person name="Kawai-Toyooka H."/>
            <person name="Matsuzaki R."/>
            <person name="Takahashi F."/>
            <person name="Nishimura Y."/>
            <person name="Kawachi M."/>
            <person name="Noguchi H."/>
            <person name="Minakuchi Y."/>
            <person name="Umen J.G."/>
            <person name="Toyoda A."/>
            <person name="Nozaki H."/>
        </authorList>
    </citation>
    <scope>NUCLEOTIDE SEQUENCE</scope>
    <source>
        <strain evidence="7">NIES-3780</strain>
    </source>
</reference>
<dbReference type="SUPFAM" id="SSF51126">
    <property type="entry name" value="Pectin lyase-like"/>
    <property type="match status" value="1"/>
</dbReference>
<evidence type="ECO:0000256" key="2">
    <source>
        <dbReference type="ARBA" id="ARBA00022771"/>
    </source>
</evidence>
<proteinExistence type="predicted"/>
<dbReference type="AlphaFoldDB" id="A0A8J4FDD5"/>
<evidence type="ECO:0000313" key="7">
    <source>
        <dbReference type="EMBL" id="GIL66326.1"/>
    </source>
</evidence>
<keyword evidence="1" id="KW-0479">Metal-binding</keyword>
<keyword evidence="3" id="KW-0862">Zinc</keyword>
<feature type="region of interest" description="Disordered" evidence="5">
    <location>
        <begin position="1"/>
        <end position="21"/>
    </location>
</feature>
<evidence type="ECO:0000256" key="4">
    <source>
        <dbReference type="PROSITE-ProRule" id="PRU00134"/>
    </source>
</evidence>
<feature type="compositionally biased region" description="Low complexity" evidence="5">
    <location>
        <begin position="788"/>
        <end position="807"/>
    </location>
</feature>
<accession>A0A8J4FDD5</accession>
<evidence type="ECO:0000256" key="5">
    <source>
        <dbReference type="SAM" id="MobiDB-lite"/>
    </source>
</evidence>
<evidence type="ECO:0000256" key="3">
    <source>
        <dbReference type="ARBA" id="ARBA00022833"/>
    </source>
</evidence>